<dbReference type="Pfam" id="PF04082">
    <property type="entry name" value="Fungal_trans"/>
    <property type="match status" value="1"/>
</dbReference>
<dbReference type="GO" id="GO:0000981">
    <property type="term" value="F:DNA-binding transcription factor activity, RNA polymerase II-specific"/>
    <property type="evidence" value="ECO:0007669"/>
    <property type="project" value="InterPro"/>
</dbReference>
<dbReference type="OrthoDB" id="3945418at2759"/>
<accession>A0A2T2P816</accession>
<dbReference type="GO" id="GO:0008270">
    <property type="term" value="F:zinc ion binding"/>
    <property type="evidence" value="ECO:0007669"/>
    <property type="project" value="UniProtKB-KW"/>
</dbReference>
<dbReference type="PROSITE" id="PS00463">
    <property type="entry name" value="ZN2_CY6_FUNGAL_1"/>
    <property type="match status" value="1"/>
</dbReference>
<dbReference type="PROSITE" id="PS00028">
    <property type="entry name" value="ZINC_FINGER_C2H2_1"/>
    <property type="match status" value="1"/>
</dbReference>
<comment type="subcellular location">
    <subcellularLocation>
        <location evidence="1">Nucleus</location>
    </subcellularLocation>
</comment>
<dbReference type="SUPFAM" id="SSF57701">
    <property type="entry name" value="Zn2/Cys6 DNA-binding domain"/>
    <property type="match status" value="1"/>
</dbReference>
<proteinExistence type="predicted"/>
<evidence type="ECO:0000313" key="10">
    <source>
        <dbReference type="EMBL" id="PSN73800.1"/>
    </source>
</evidence>
<keyword evidence="6" id="KW-0539">Nucleus</keyword>
<dbReference type="InterPro" id="IPR013087">
    <property type="entry name" value="Znf_C2H2_type"/>
</dbReference>
<dbReference type="CDD" id="cd00067">
    <property type="entry name" value="GAL4"/>
    <property type="match status" value="1"/>
</dbReference>
<dbReference type="STRING" id="1448308.A0A2T2P816"/>
<evidence type="ECO:0000256" key="7">
    <source>
        <dbReference type="PROSITE-ProRule" id="PRU00042"/>
    </source>
</evidence>
<evidence type="ECO:0000313" key="11">
    <source>
        <dbReference type="Proteomes" id="UP000240883"/>
    </source>
</evidence>
<dbReference type="AlphaFoldDB" id="A0A2T2P816"/>
<dbReference type="SUPFAM" id="SSF57667">
    <property type="entry name" value="beta-beta-alpha zinc fingers"/>
    <property type="match status" value="1"/>
</dbReference>
<evidence type="ECO:0000256" key="1">
    <source>
        <dbReference type="ARBA" id="ARBA00004123"/>
    </source>
</evidence>
<dbReference type="InterPro" id="IPR001138">
    <property type="entry name" value="Zn2Cys6_DnaBD"/>
</dbReference>
<dbReference type="GO" id="GO:0000785">
    <property type="term" value="C:chromatin"/>
    <property type="evidence" value="ECO:0007669"/>
    <property type="project" value="TreeGrafter"/>
</dbReference>
<evidence type="ECO:0000256" key="2">
    <source>
        <dbReference type="ARBA" id="ARBA00022723"/>
    </source>
</evidence>
<dbReference type="PANTHER" id="PTHR40626:SF1">
    <property type="entry name" value="TRANSCRIPTION FACTOR WITH C2H2 AND ZN(2)-CYS(6) DNA BINDING DOMAIN (EUROFUNG)"/>
    <property type="match status" value="1"/>
</dbReference>
<sequence>MTFLLGPAAPGKHRCATCSKSYSTNSHLRRHEATHSGRQELACPLCHAQFSRRDLARRHVENCATQGHEIILPTLKRGRKRTSCDSCSKRKLSCDTKKPCIRCRSGGVKCTYGQLGLTPSYATSDIEVEVRPTRRETGNAEAGASKKGTRISIDFLLKFTDPSGYRPSAAIAAEATDLDTIEDVDSQVPSFYPGRSLTLQNQPFSDADELCSEYFCFPLLMSRGEGKEAFPRVRGCPASDHEETSVLEARAREIVSRLLAQQSLMQQRDSGVQASFDALFANSVFTVANVRHFVWGFFHYFHDQFPILHQATFSMQTVSLPLLLTVILFGSMSYSPSDISLATRQVFDVAEAYVFDQLISTQMPQCTRETCSINNEIELLQAGLLFLIIQNNSNDMTTRRRIRLQRIPCLVAGVRASGLFAYKRKHLITGMNRPEWRLFLSDEARVRVAAWTFMTDSTLATFFNSLPQVAISEMIGDLPCEEDLFKAETTLEFERVALTESSGPQAATLSELVQCLLFPPAPRPLAQAGEPFKATIMLMTICALQSVIVASRMNFLSSATAEAILRALDRWKDLWDLANKDEEDGLLLQKGFEKHAVEYWWLARTVVKIGQLGDQSCRYMQPIPSDSAKDLNDFVRMYRDCA</sequence>
<keyword evidence="4 7" id="KW-0863">Zinc-finger</keyword>
<evidence type="ECO:0008006" key="12">
    <source>
        <dbReference type="Google" id="ProtNLM"/>
    </source>
</evidence>
<dbReference type="GO" id="GO:0005634">
    <property type="term" value="C:nucleus"/>
    <property type="evidence" value="ECO:0007669"/>
    <property type="project" value="UniProtKB-SubCell"/>
</dbReference>
<dbReference type="InterPro" id="IPR007219">
    <property type="entry name" value="XnlR_reg_dom"/>
</dbReference>
<keyword evidence="3" id="KW-0677">Repeat</keyword>
<dbReference type="SMART" id="SM00066">
    <property type="entry name" value="GAL4"/>
    <property type="match status" value="1"/>
</dbReference>
<keyword evidence="2" id="KW-0479">Metal-binding</keyword>
<evidence type="ECO:0000259" key="8">
    <source>
        <dbReference type="PROSITE" id="PS50048"/>
    </source>
</evidence>
<dbReference type="InterPro" id="IPR051059">
    <property type="entry name" value="VerF-like"/>
</dbReference>
<protein>
    <recommendedName>
        <fullName evidence="12">Zn(2)-C6 fungal-type domain-containing protein</fullName>
    </recommendedName>
</protein>
<keyword evidence="5" id="KW-0862">Zinc</keyword>
<dbReference type="PROSITE" id="PS50048">
    <property type="entry name" value="ZN2_CY6_FUNGAL_2"/>
    <property type="match status" value="1"/>
</dbReference>
<dbReference type="Proteomes" id="UP000240883">
    <property type="component" value="Unassembled WGS sequence"/>
</dbReference>
<dbReference type="PROSITE" id="PS50157">
    <property type="entry name" value="ZINC_FINGER_C2H2_2"/>
    <property type="match status" value="1"/>
</dbReference>
<dbReference type="GO" id="GO:0006351">
    <property type="term" value="P:DNA-templated transcription"/>
    <property type="evidence" value="ECO:0007669"/>
    <property type="project" value="InterPro"/>
</dbReference>
<dbReference type="GO" id="GO:0000978">
    <property type="term" value="F:RNA polymerase II cis-regulatory region sequence-specific DNA binding"/>
    <property type="evidence" value="ECO:0007669"/>
    <property type="project" value="InterPro"/>
</dbReference>
<name>A0A2T2P816_CORCC</name>
<dbReference type="InterPro" id="IPR036236">
    <property type="entry name" value="Znf_C2H2_sf"/>
</dbReference>
<dbReference type="Pfam" id="PF00172">
    <property type="entry name" value="Zn_clus"/>
    <property type="match status" value="1"/>
</dbReference>
<dbReference type="CDD" id="cd12148">
    <property type="entry name" value="fungal_TF_MHR"/>
    <property type="match status" value="1"/>
</dbReference>
<keyword evidence="11" id="KW-1185">Reference proteome</keyword>
<dbReference type="InterPro" id="IPR036864">
    <property type="entry name" value="Zn2-C6_fun-type_DNA-bd_sf"/>
</dbReference>
<evidence type="ECO:0000256" key="6">
    <source>
        <dbReference type="ARBA" id="ARBA00023242"/>
    </source>
</evidence>
<reference evidence="10 11" key="1">
    <citation type="journal article" date="2018" name="Front. Microbiol.">
        <title>Genome-Wide Analysis of Corynespora cassiicola Leaf Fall Disease Putative Effectors.</title>
        <authorList>
            <person name="Lopez D."/>
            <person name="Ribeiro S."/>
            <person name="Label P."/>
            <person name="Fumanal B."/>
            <person name="Venisse J.S."/>
            <person name="Kohler A."/>
            <person name="de Oliveira R.R."/>
            <person name="Labutti K."/>
            <person name="Lipzen A."/>
            <person name="Lail K."/>
            <person name="Bauer D."/>
            <person name="Ohm R.A."/>
            <person name="Barry K.W."/>
            <person name="Spatafora J."/>
            <person name="Grigoriev I.V."/>
            <person name="Martin F.M."/>
            <person name="Pujade-Renaud V."/>
        </authorList>
    </citation>
    <scope>NUCLEOTIDE SEQUENCE [LARGE SCALE GENOMIC DNA]</scope>
    <source>
        <strain evidence="10 11">Philippines</strain>
    </source>
</reference>
<feature type="domain" description="C2H2-type" evidence="9">
    <location>
        <begin position="13"/>
        <end position="40"/>
    </location>
</feature>
<evidence type="ECO:0000256" key="3">
    <source>
        <dbReference type="ARBA" id="ARBA00022737"/>
    </source>
</evidence>
<evidence type="ECO:0000256" key="4">
    <source>
        <dbReference type="ARBA" id="ARBA00022771"/>
    </source>
</evidence>
<dbReference type="Gene3D" id="4.10.240.10">
    <property type="entry name" value="Zn(2)-C6 fungal-type DNA-binding domain"/>
    <property type="match status" value="1"/>
</dbReference>
<gene>
    <name evidence="10" type="ORF">BS50DRAFT_614831</name>
</gene>
<feature type="domain" description="Zn(2)-C6 fungal-type" evidence="8">
    <location>
        <begin position="83"/>
        <end position="112"/>
    </location>
</feature>
<evidence type="ECO:0000256" key="5">
    <source>
        <dbReference type="ARBA" id="ARBA00022833"/>
    </source>
</evidence>
<dbReference type="SMART" id="SM00355">
    <property type="entry name" value="ZnF_C2H2"/>
    <property type="match status" value="2"/>
</dbReference>
<dbReference type="Gene3D" id="3.30.160.60">
    <property type="entry name" value="Classic Zinc Finger"/>
    <property type="match status" value="1"/>
</dbReference>
<organism evidence="10 11">
    <name type="scientific">Corynespora cassiicola Philippines</name>
    <dbReference type="NCBI Taxonomy" id="1448308"/>
    <lineage>
        <taxon>Eukaryota</taxon>
        <taxon>Fungi</taxon>
        <taxon>Dikarya</taxon>
        <taxon>Ascomycota</taxon>
        <taxon>Pezizomycotina</taxon>
        <taxon>Dothideomycetes</taxon>
        <taxon>Pleosporomycetidae</taxon>
        <taxon>Pleosporales</taxon>
        <taxon>Corynesporascaceae</taxon>
        <taxon>Corynespora</taxon>
    </lineage>
</organism>
<evidence type="ECO:0000259" key="9">
    <source>
        <dbReference type="PROSITE" id="PS50157"/>
    </source>
</evidence>
<dbReference type="PANTHER" id="PTHR40626">
    <property type="entry name" value="MIP31509P"/>
    <property type="match status" value="1"/>
</dbReference>
<dbReference type="EMBL" id="KZ678128">
    <property type="protein sequence ID" value="PSN73800.1"/>
    <property type="molecule type" value="Genomic_DNA"/>
</dbReference>